<evidence type="ECO:0000256" key="8">
    <source>
        <dbReference type="ARBA" id="ARBA00048679"/>
    </source>
</evidence>
<comment type="caution">
    <text evidence="11">The sequence shown here is derived from an EMBL/GenBank/DDBJ whole genome shotgun (WGS) entry which is preliminary data.</text>
</comment>
<dbReference type="GO" id="GO:0005524">
    <property type="term" value="F:ATP binding"/>
    <property type="evidence" value="ECO:0007669"/>
    <property type="project" value="UniProtKB-KW"/>
</dbReference>
<evidence type="ECO:0000256" key="5">
    <source>
        <dbReference type="ARBA" id="ARBA00022777"/>
    </source>
</evidence>
<evidence type="ECO:0000256" key="9">
    <source>
        <dbReference type="SAM" id="MobiDB-lite"/>
    </source>
</evidence>
<comment type="catalytic activity">
    <reaction evidence="8">
        <text>L-seryl-[protein] + ATP = O-phospho-L-seryl-[protein] + ADP + H(+)</text>
        <dbReference type="Rhea" id="RHEA:17989"/>
        <dbReference type="Rhea" id="RHEA-COMP:9863"/>
        <dbReference type="Rhea" id="RHEA-COMP:11604"/>
        <dbReference type="ChEBI" id="CHEBI:15378"/>
        <dbReference type="ChEBI" id="CHEBI:29999"/>
        <dbReference type="ChEBI" id="CHEBI:30616"/>
        <dbReference type="ChEBI" id="CHEBI:83421"/>
        <dbReference type="ChEBI" id="CHEBI:456216"/>
        <dbReference type="EC" id="2.7.11.1"/>
    </reaction>
</comment>
<feature type="compositionally biased region" description="Low complexity" evidence="9">
    <location>
        <begin position="308"/>
        <end position="319"/>
    </location>
</feature>
<dbReference type="InterPro" id="IPR000719">
    <property type="entry name" value="Prot_kinase_dom"/>
</dbReference>
<dbReference type="GO" id="GO:0004674">
    <property type="term" value="F:protein serine/threonine kinase activity"/>
    <property type="evidence" value="ECO:0007669"/>
    <property type="project" value="UniProtKB-KW"/>
</dbReference>
<dbReference type="Pfam" id="PF00069">
    <property type="entry name" value="Pkinase"/>
    <property type="match status" value="1"/>
</dbReference>
<evidence type="ECO:0000256" key="6">
    <source>
        <dbReference type="ARBA" id="ARBA00022840"/>
    </source>
</evidence>
<accession>A0A8J8T3X5</accession>
<reference evidence="11" key="1">
    <citation type="submission" date="2019-06" db="EMBL/GenBank/DDBJ databases">
        <authorList>
            <person name="Zheng W."/>
        </authorList>
    </citation>
    <scope>NUCLEOTIDE SEQUENCE</scope>
    <source>
        <strain evidence="11">QDHG01</strain>
    </source>
</reference>
<dbReference type="PROSITE" id="PS00108">
    <property type="entry name" value="PROTEIN_KINASE_ST"/>
    <property type="match status" value="1"/>
</dbReference>
<protein>
    <recommendedName>
        <fullName evidence="1">non-specific serine/threonine protein kinase</fullName>
        <ecNumber evidence="1">2.7.11.1</ecNumber>
    </recommendedName>
</protein>
<dbReference type="SUPFAM" id="SSF56112">
    <property type="entry name" value="Protein kinase-like (PK-like)"/>
    <property type="match status" value="1"/>
</dbReference>
<dbReference type="Proteomes" id="UP000785679">
    <property type="component" value="Unassembled WGS sequence"/>
</dbReference>
<dbReference type="InterPro" id="IPR051131">
    <property type="entry name" value="NEK_Ser/Thr_kinase_NIMA"/>
</dbReference>
<name>A0A8J8T3X5_HALGN</name>
<keyword evidence="2" id="KW-0723">Serine/threonine-protein kinase</keyword>
<sequence length="362" mass="41246">MKILNELESDSQDIWELEFLRITDHPFILGYIEDFAFPQDFAGRHCIVLENADGCDLRKKMQALEYDIPEKVALNWFTHVCLALAKMHYKGLAHRDLKPDNILIVGEIAGGIAKLSNFGNVRSLDMDSHITDKIGTALYFAPEKQTKKFQGGVDVWALGIVLYQLLCNGDFPFNFNFQGKSQDEYLAALPTLTLKQMPAHVSDSCKALIQKMLQKNPENRPTIFDILQTPIITEKIRLIADEYVIGIDIAKRIKQQMIDLEIQLCQIPSQNAKIKEVVQIIENKKITPQIEEKKELAPLPFSDNLTAPSSIPSSTPSDTTEWEDMQKMSIQSSNLFQQKMLDRLIDTINKPINWFIPVLNKK</sequence>
<dbReference type="EC" id="2.7.11.1" evidence="1"/>
<keyword evidence="5" id="KW-0418">Kinase</keyword>
<dbReference type="PANTHER" id="PTHR44899:SF3">
    <property type="entry name" value="SERINE_THREONINE-PROTEIN KINASE NEK1"/>
    <property type="match status" value="1"/>
</dbReference>
<evidence type="ECO:0000256" key="3">
    <source>
        <dbReference type="ARBA" id="ARBA00022679"/>
    </source>
</evidence>
<dbReference type="InterPro" id="IPR008271">
    <property type="entry name" value="Ser/Thr_kinase_AS"/>
</dbReference>
<organism evidence="11 12">
    <name type="scientific">Halteria grandinella</name>
    <dbReference type="NCBI Taxonomy" id="5974"/>
    <lineage>
        <taxon>Eukaryota</taxon>
        <taxon>Sar</taxon>
        <taxon>Alveolata</taxon>
        <taxon>Ciliophora</taxon>
        <taxon>Intramacronucleata</taxon>
        <taxon>Spirotrichea</taxon>
        <taxon>Stichotrichia</taxon>
        <taxon>Sporadotrichida</taxon>
        <taxon>Halteriidae</taxon>
        <taxon>Halteria</taxon>
    </lineage>
</organism>
<dbReference type="SMART" id="SM00220">
    <property type="entry name" value="S_TKc"/>
    <property type="match status" value="1"/>
</dbReference>
<keyword evidence="3" id="KW-0808">Transferase</keyword>
<dbReference type="PANTHER" id="PTHR44899">
    <property type="entry name" value="CAMK FAMILY PROTEIN KINASE"/>
    <property type="match status" value="1"/>
</dbReference>
<evidence type="ECO:0000313" key="12">
    <source>
        <dbReference type="Proteomes" id="UP000785679"/>
    </source>
</evidence>
<evidence type="ECO:0000256" key="7">
    <source>
        <dbReference type="ARBA" id="ARBA00047899"/>
    </source>
</evidence>
<dbReference type="InterPro" id="IPR011009">
    <property type="entry name" value="Kinase-like_dom_sf"/>
</dbReference>
<feature type="region of interest" description="Disordered" evidence="9">
    <location>
        <begin position="300"/>
        <end position="321"/>
    </location>
</feature>
<evidence type="ECO:0000313" key="11">
    <source>
        <dbReference type="EMBL" id="TNV81437.1"/>
    </source>
</evidence>
<dbReference type="PROSITE" id="PS50011">
    <property type="entry name" value="PROTEIN_KINASE_DOM"/>
    <property type="match status" value="1"/>
</dbReference>
<proteinExistence type="predicted"/>
<evidence type="ECO:0000256" key="2">
    <source>
        <dbReference type="ARBA" id="ARBA00022527"/>
    </source>
</evidence>
<keyword evidence="4" id="KW-0547">Nucleotide-binding</keyword>
<dbReference type="Gene3D" id="1.10.510.10">
    <property type="entry name" value="Transferase(Phosphotransferase) domain 1"/>
    <property type="match status" value="1"/>
</dbReference>
<dbReference type="OrthoDB" id="285287at2759"/>
<dbReference type="EMBL" id="RRYP01006143">
    <property type="protein sequence ID" value="TNV81437.1"/>
    <property type="molecule type" value="Genomic_DNA"/>
</dbReference>
<comment type="catalytic activity">
    <reaction evidence="7">
        <text>L-threonyl-[protein] + ATP = O-phospho-L-threonyl-[protein] + ADP + H(+)</text>
        <dbReference type="Rhea" id="RHEA:46608"/>
        <dbReference type="Rhea" id="RHEA-COMP:11060"/>
        <dbReference type="Rhea" id="RHEA-COMP:11605"/>
        <dbReference type="ChEBI" id="CHEBI:15378"/>
        <dbReference type="ChEBI" id="CHEBI:30013"/>
        <dbReference type="ChEBI" id="CHEBI:30616"/>
        <dbReference type="ChEBI" id="CHEBI:61977"/>
        <dbReference type="ChEBI" id="CHEBI:456216"/>
        <dbReference type="EC" id="2.7.11.1"/>
    </reaction>
</comment>
<keyword evidence="6" id="KW-0067">ATP-binding</keyword>
<evidence type="ECO:0000256" key="1">
    <source>
        <dbReference type="ARBA" id="ARBA00012513"/>
    </source>
</evidence>
<gene>
    <name evidence="11" type="ORF">FGO68_gene14445</name>
</gene>
<keyword evidence="12" id="KW-1185">Reference proteome</keyword>
<feature type="domain" description="Protein kinase" evidence="10">
    <location>
        <begin position="1"/>
        <end position="232"/>
    </location>
</feature>
<evidence type="ECO:0000256" key="4">
    <source>
        <dbReference type="ARBA" id="ARBA00022741"/>
    </source>
</evidence>
<evidence type="ECO:0000259" key="10">
    <source>
        <dbReference type="PROSITE" id="PS50011"/>
    </source>
</evidence>
<dbReference type="AlphaFoldDB" id="A0A8J8T3X5"/>